<dbReference type="Pfam" id="PF00046">
    <property type="entry name" value="Homeodomain"/>
    <property type="match status" value="1"/>
</dbReference>
<dbReference type="EMBL" id="AK360732">
    <property type="protein sequence ID" value="BAJ91940.1"/>
    <property type="molecule type" value="mRNA"/>
</dbReference>
<evidence type="ECO:0000259" key="6">
    <source>
        <dbReference type="PROSITE" id="PS50071"/>
    </source>
</evidence>
<organism evidence="7">
    <name type="scientific">Hordeum vulgare subsp. vulgare</name>
    <name type="common">Domesticated barley</name>
    <dbReference type="NCBI Taxonomy" id="112509"/>
    <lineage>
        <taxon>Eukaryota</taxon>
        <taxon>Viridiplantae</taxon>
        <taxon>Streptophyta</taxon>
        <taxon>Embryophyta</taxon>
        <taxon>Tracheophyta</taxon>
        <taxon>Spermatophyta</taxon>
        <taxon>Magnoliopsida</taxon>
        <taxon>Liliopsida</taxon>
        <taxon>Poales</taxon>
        <taxon>Poaceae</taxon>
        <taxon>BOP clade</taxon>
        <taxon>Pooideae</taxon>
        <taxon>Triticodae</taxon>
        <taxon>Triticeae</taxon>
        <taxon>Hordeinae</taxon>
        <taxon>Hordeum</taxon>
    </lineage>
</organism>
<evidence type="ECO:0000313" key="7">
    <source>
        <dbReference type="EMBL" id="BAJ91940.1"/>
    </source>
</evidence>
<evidence type="ECO:0000256" key="1">
    <source>
        <dbReference type="ARBA" id="ARBA00004123"/>
    </source>
</evidence>
<feature type="DNA-binding region" description="Homeobox" evidence="2">
    <location>
        <begin position="70"/>
        <end position="129"/>
    </location>
</feature>
<protein>
    <submittedName>
        <fullName evidence="7">Predicted protein</fullName>
    </submittedName>
</protein>
<feature type="compositionally biased region" description="Low complexity" evidence="4">
    <location>
        <begin position="235"/>
        <end position="244"/>
    </location>
</feature>
<dbReference type="CDD" id="cd00086">
    <property type="entry name" value="homeodomain"/>
    <property type="match status" value="1"/>
</dbReference>
<dbReference type="SUPFAM" id="SSF46689">
    <property type="entry name" value="Homeodomain-like"/>
    <property type="match status" value="1"/>
</dbReference>
<evidence type="ECO:0000256" key="2">
    <source>
        <dbReference type="PROSITE-ProRule" id="PRU00108"/>
    </source>
</evidence>
<evidence type="ECO:0000256" key="4">
    <source>
        <dbReference type="SAM" id="MobiDB-lite"/>
    </source>
</evidence>
<keyword evidence="2 3" id="KW-0371">Homeobox</keyword>
<keyword evidence="5" id="KW-0472">Membrane</keyword>
<feature type="region of interest" description="Disordered" evidence="4">
    <location>
        <begin position="235"/>
        <end position="259"/>
    </location>
</feature>
<sequence length="493" mass="54439">MELVPFKPAAGALVEWGGAGSIPAMVAAQQQQLHAQADQLQRLVVAQCRLTGVNPLAQEMAAGALSIKIGKKPRDLLNPKAVNSMQSLFAVKDTLGKRETREISALCGLTVTQVREFFASQRTRVRKAVRLSREKALKLEASKTTLKLEASKTTLKLEASKTTLKLEASKTANNVCSLNTEPPPLDIETHAQVVEPLSTLEPLEMFQSSSQLVEVPQSSLQQPEVQQCTATPIPITPTGTIQPTDAKINPDSVQKETKQEEVAPGVESEDKKFLDSIFALMRKEETFSGQVKLMEWILQINNATILGWFLTMGGLTIVSTWLSQAATEEQTTVILVIFKVLLHLPLHKALPAHMSVVLQTINRLRFYRTQDISGRARNLLSRLSKVLVRSQASKKPQKDLICKQRISEILHDESWRSEVDITEEILALTEVGSESRKPEPKKTPLLLTASVDEAYKKSPVQTSILLLCLSSPLPVLLLFLNIVLSVPVYNMLL</sequence>
<reference evidence="7" key="1">
    <citation type="journal article" date="2011" name="Plant Physiol.">
        <title>Comprehensive sequence analysis of 24,783 barley full-length cDNAs derived from 12 clone libraries.</title>
        <authorList>
            <person name="Matsumoto T."/>
            <person name="Tanaka T."/>
            <person name="Sakai H."/>
            <person name="Amano N."/>
            <person name="Kanamori H."/>
            <person name="Kurita K."/>
            <person name="Kikuta A."/>
            <person name="Kamiya K."/>
            <person name="Yamamoto M."/>
            <person name="Ikawa H."/>
            <person name="Fujii N."/>
            <person name="Hori K."/>
            <person name="Itoh T."/>
            <person name="Sato K."/>
        </authorList>
    </citation>
    <scope>NUCLEOTIDE SEQUENCE</scope>
    <source>
        <tissue evidence="7">Shoot</tissue>
    </source>
</reference>
<dbReference type="InterPro" id="IPR009057">
    <property type="entry name" value="Homeodomain-like_sf"/>
</dbReference>
<comment type="subcellular location">
    <subcellularLocation>
        <location evidence="1 2 3">Nucleus</location>
    </subcellularLocation>
</comment>
<dbReference type="InterPro" id="IPR001356">
    <property type="entry name" value="HD"/>
</dbReference>
<dbReference type="GO" id="GO:0003677">
    <property type="term" value="F:DNA binding"/>
    <property type="evidence" value="ECO:0007669"/>
    <property type="project" value="UniProtKB-UniRule"/>
</dbReference>
<evidence type="ECO:0000256" key="3">
    <source>
        <dbReference type="RuleBase" id="RU000682"/>
    </source>
</evidence>
<keyword evidence="2 3" id="KW-0539">Nucleus</keyword>
<dbReference type="AlphaFoldDB" id="F2DA19"/>
<keyword evidence="5" id="KW-0812">Transmembrane</keyword>
<accession>F2DA19</accession>
<feature type="transmembrane region" description="Helical" evidence="5">
    <location>
        <begin position="464"/>
        <end position="489"/>
    </location>
</feature>
<dbReference type="PROSITE" id="PS50071">
    <property type="entry name" value="HOMEOBOX_2"/>
    <property type="match status" value="1"/>
</dbReference>
<evidence type="ECO:0000256" key="5">
    <source>
        <dbReference type="SAM" id="Phobius"/>
    </source>
</evidence>
<keyword evidence="5" id="KW-1133">Transmembrane helix</keyword>
<feature type="domain" description="Homeobox" evidence="6">
    <location>
        <begin position="68"/>
        <end position="128"/>
    </location>
</feature>
<dbReference type="Gene3D" id="1.10.10.60">
    <property type="entry name" value="Homeodomain-like"/>
    <property type="match status" value="1"/>
</dbReference>
<name>F2DA19_HORVV</name>
<dbReference type="GO" id="GO:0005634">
    <property type="term" value="C:nucleus"/>
    <property type="evidence" value="ECO:0007669"/>
    <property type="project" value="UniProtKB-SubCell"/>
</dbReference>
<keyword evidence="2 3" id="KW-0238">DNA-binding</keyword>
<dbReference type="SMART" id="SM00389">
    <property type="entry name" value="HOX"/>
    <property type="match status" value="1"/>
</dbReference>
<proteinExistence type="evidence at transcript level"/>